<dbReference type="InterPro" id="IPR036930">
    <property type="entry name" value="WGR_dom_sf"/>
</dbReference>
<dbReference type="Gene3D" id="2.20.140.10">
    <property type="entry name" value="WGR domain"/>
    <property type="match status" value="1"/>
</dbReference>
<dbReference type="EMBL" id="JAGEMI010000003">
    <property type="protein sequence ID" value="MBO1869099.1"/>
    <property type="molecule type" value="Genomic_DNA"/>
</dbReference>
<evidence type="ECO:0000313" key="4">
    <source>
        <dbReference type="Proteomes" id="UP000664702"/>
    </source>
</evidence>
<protein>
    <submittedName>
        <fullName evidence="2">WGR domain-containing protein</fullName>
    </submittedName>
</protein>
<reference evidence="3 4" key="2">
    <citation type="journal article" date="2022" name="Int. J. Syst. Evol. Microbiol.">
        <title>Strains of Bradyrhizobium barranii sp. nov. associated with legumes native to Canada are symbionts of soybeans and belong to different subspecies (subsp. barranii subsp. nov. and subsp. apii subsp. nov.) and symbiovars (sv. glycinearum and sv. septentrionale).</title>
        <authorList>
            <person name="Bromfield E.S.P."/>
            <person name="Cloutier S."/>
            <person name="Wasai-Hara S."/>
            <person name="Minamisawa K."/>
        </authorList>
    </citation>
    <scope>NUCLEOTIDE SEQUENCE [LARGE SCALE GENOMIC DNA]</scope>
    <source>
        <strain evidence="3 4">144S4</strain>
        <plasmid evidence="4">pBb144S4c</plasmid>
    </source>
</reference>
<geneLocation type="plasmid" evidence="3 4">
    <name>pBb144S4c</name>
</geneLocation>
<feature type="domain" description="WGR" evidence="1">
    <location>
        <begin position="1"/>
        <end position="85"/>
    </location>
</feature>
<dbReference type="Proteomes" id="UP000664702">
    <property type="component" value="Plasmid pBb144S4c"/>
</dbReference>
<evidence type="ECO:0000259" key="1">
    <source>
        <dbReference type="PROSITE" id="PS51977"/>
    </source>
</evidence>
<dbReference type="SUPFAM" id="SSF142921">
    <property type="entry name" value="WGR domain-like"/>
    <property type="match status" value="1"/>
</dbReference>
<sequence length="85" mass="9653">MPNFKPAPLHLRRIDATRNMRRFYLLSIQPTLFGGVSLIRNWGRIGTNGQTMVQTFDGSDEAGDAFGRLERAKRKRGYAAVEEKV</sequence>
<dbReference type="SMART" id="SM00773">
    <property type="entry name" value="WGR"/>
    <property type="match status" value="1"/>
</dbReference>
<proteinExistence type="predicted"/>
<dbReference type="PROSITE" id="PS51977">
    <property type="entry name" value="WGR"/>
    <property type="match status" value="1"/>
</dbReference>
<evidence type="ECO:0000313" key="3">
    <source>
        <dbReference type="EMBL" id="UEM18308.1"/>
    </source>
</evidence>
<dbReference type="CDD" id="cd07996">
    <property type="entry name" value="WGR_MMR_like"/>
    <property type="match status" value="1"/>
</dbReference>
<organism evidence="2">
    <name type="scientific">Bradyrhizobium barranii subsp. barranii</name>
    <dbReference type="NCBI Taxonomy" id="2823807"/>
    <lineage>
        <taxon>Bacteria</taxon>
        <taxon>Pseudomonadati</taxon>
        <taxon>Pseudomonadota</taxon>
        <taxon>Alphaproteobacteria</taxon>
        <taxon>Hyphomicrobiales</taxon>
        <taxon>Nitrobacteraceae</taxon>
        <taxon>Bradyrhizobium</taxon>
        <taxon>Bradyrhizobium barranii</taxon>
    </lineage>
</organism>
<gene>
    <name evidence="3" type="ORF">J4G43_055045</name>
    <name evidence="2" type="ORF">J4G43_52760</name>
</gene>
<dbReference type="EMBL" id="CP086139">
    <property type="protein sequence ID" value="UEM18308.1"/>
    <property type="molecule type" value="Genomic_DNA"/>
</dbReference>
<dbReference type="RefSeq" id="WP_038380975.1">
    <property type="nucleotide sequence ID" value="NZ_CP086139.1"/>
</dbReference>
<evidence type="ECO:0000313" key="2">
    <source>
        <dbReference type="EMBL" id="MBO1869099.1"/>
    </source>
</evidence>
<keyword evidence="3" id="KW-0614">Plasmid</keyword>
<dbReference type="InterPro" id="IPR008893">
    <property type="entry name" value="WGR_domain"/>
</dbReference>
<dbReference type="KEGG" id="bban:J4G43_055045"/>
<reference evidence="2" key="1">
    <citation type="submission" date="2021-03" db="EMBL/GenBank/DDBJ databases">
        <title>Whole Genome Sequence of Bradyrhizobium sp. Strain 144S4.</title>
        <authorList>
            <person name="Bromfield E.S.P."/>
            <person name="Cloutier S."/>
        </authorList>
    </citation>
    <scope>NUCLEOTIDE SEQUENCE [LARGE SCALE GENOMIC DNA]</scope>
    <source>
        <strain evidence="2">144S4</strain>
    </source>
</reference>
<name>A0A939MG96_9BRAD</name>
<accession>A0A939MG96</accession>
<dbReference type="InterPro" id="IPR049809">
    <property type="entry name" value="YehF/YfeS-like_WGR"/>
</dbReference>
<dbReference type="Pfam" id="PF05406">
    <property type="entry name" value="WGR"/>
    <property type="match status" value="1"/>
</dbReference>
<dbReference type="AlphaFoldDB" id="A0A939MG96"/>